<reference evidence="1" key="1">
    <citation type="journal article" date="2015" name="Nature">
        <title>Complex archaea that bridge the gap between prokaryotes and eukaryotes.</title>
        <authorList>
            <person name="Spang A."/>
            <person name="Saw J.H."/>
            <person name="Jorgensen S.L."/>
            <person name="Zaremba-Niedzwiedzka K."/>
            <person name="Martijn J."/>
            <person name="Lind A.E."/>
            <person name="van Eijk R."/>
            <person name="Schleper C."/>
            <person name="Guy L."/>
            <person name="Ettema T.J."/>
        </authorList>
    </citation>
    <scope>NUCLEOTIDE SEQUENCE</scope>
</reference>
<comment type="caution">
    <text evidence="1">The sequence shown here is derived from an EMBL/GenBank/DDBJ whole genome shotgun (WGS) entry which is preliminary data.</text>
</comment>
<protein>
    <submittedName>
        <fullName evidence="1">Uncharacterized protein</fullName>
    </submittedName>
</protein>
<feature type="non-terminal residue" evidence="1">
    <location>
        <position position="1"/>
    </location>
</feature>
<dbReference type="Gene3D" id="3.10.50.40">
    <property type="match status" value="1"/>
</dbReference>
<dbReference type="SUPFAM" id="SSF54534">
    <property type="entry name" value="FKBP-like"/>
    <property type="match status" value="1"/>
</dbReference>
<evidence type="ECO:0000313" key="1">
    <source>
        <dbReference type="EMBL" id="KKL87133.1"/>
    </source>
</evidence>
<accession>A0A0F9FLH9</accession>
<name>A0A0F9FLH9_9ZZZZ</name>
<gene>
    <name evidence="1" type="ORF">LCGC14_1937780</name>
</gene>
<proteinExistence type="predicted"/>
<dbReference type="EMBL" id="LAZR01020921">
    <property type="protein sequence ID" value="KKL87133.1"/>
    <property type="molecule type" value="Genomic_DNA"/>
</dbReference>
<sequence length="338" mass="38687">YGETDAGKIVKIPRYRRMPRQKRIALKTFKRRVKEGPIEGKRYALRGIPWPVKILKVEEGKILLDLAPEKESRIPGTIGYTLVTYDEKSVTTTLVTEARVGEKLTTNDGQNATVVAIDDKNITLDFNHPLAGRRVTFDFTLAELTKRATVTIPDLQKWETIDRLSFAELRVKYRELLTFAKPYIVREGIKKLVVPAGVPDIYGQELGIEFSPEKADKMIAILRQFEDKKLDKVQLEAYIRIGERTACEYCCQAKTLVRKDGERACGCAHSYAMRGLAKYLILKHYDKYSEDEILEEINRWKALFFPKQSIQKVIATSMRSDEFDLSILQEMPNMVGGC</sequence>
<organism evidence="1">
    <name type="scientific">marine sediment metagenome</name>
    <dbReference type="NCBI Taxonomy" id="412755"/>
    <lineage>
        <taxon>unclassified sequences</taxon>
        <taxon>metagenomes</taxon>
        <taxon>ecological metagenomes</taxon>
    </lineage>
</organism>
<dbReference type="AlphaFoldDB" id="A0A0F9FLH9"/>
<dbReference type="InterPro" id="IPR046357">
    <property type="entry name" value="PPIase_dom_sf"/>
</dbReference>
<dbReference type="GO" id="GO:0003755">
    <property type="term" value="F:peptidyl-prolyl cis-trans isomerase activity"/>
    <property type="evidence" value="ECO:0007669"/>
    <property type="project" value="InterPro"/>
</dbReference>